<gene>
    <name evidence="3" type="ORF">OHV25_25315</name>
</gene>
<evidence type="ECO:0000313" key="3">
    <source>
        <dbReference type="EMBL" id="WTU42658.1"/>
    </source>
</evidence>
<dbReference type="InterPro" id="IPR025246">
    <property type="entry name" value="IS30-like_HTH"/>
</dbReference>
<feature type="region of interest" description="Disordered" evidence="1">
    <location>
        <begin position="1"/>
        <end position="24"/>
    </location>
</feature>
<feature type="domain" description="Transposase IS30-like HTH" evidence="2">
    <location>
        <begin position="7"/>
        <end position="39"/>
    </location>
</feature>
<reference evidence="3" key="1">
    <citation type="submission" date="2022-10" db="EMBL/GenBank/DDBJ databases">
        <title>The complete genomes of actinobacterial strains from the NBC collection.</title>
        <authorList>
            <person name="Joergensen T.S."/>
            <person name="Alvarez Arevalo M."/>
            <person name="Sterndorff E.B."/>
            <person name="Faurdal D."/>
            <person name="Vuksanovic O."/>
            <person name="Mourched A.-S."/>
            <person name="Charusanti P."/>
            <person name="Shaw S."/>
            <person name="Blin K."/>
            <person name="Weber T."/>
        </authorList>
    </citation>
    <scope>NUCLEOTIDE SEQUENCE</scope>
    <source>
        <strain evidence="3">NBC_00060</strain>
    </source>
</reference>
<name>A0AAU2H6S4_9ACTN</name>
<dbReference type="Pfam" id="PF13936">
    <property type="entry name" value="HTH_38"/>
    <property type="match status" value="1"/>
</dbReference>
<protein>
    <submittedName>
        <fullName evidence="3">Helix-turn-helix domain-containing protein</fullName>
    </submittedName>
</protein>
<feature type="region of interest" description="Disordered" evidence="1">
    <location>
        <begin position="157"/>
        <end position="177"/>
    </location>
</feature>
<evidence type="ECO:0000256" key="1">
    <source>
        <dbReference type="SAM" id="MobiDB-lite"/>
    </source>
</evidence>
<evidence type="ECO:0000259" key="2">
    <source>
        <dbReference type="Pfam" id="PF13936"/>
    </source>
</evidence>
<dbReference type="Gene3D" id="1.10.10.60">
    <property type="entry name" value="Homeodomain-like"/>
    <property type="match status" value="1"/>
</dbReference>
<sequence>MVRPIDDRDREQVRRLHAQGKARNEIARAIKRSPSTVSKIAAACDPPLTFERSPEVVAATEARRIDLAARRAQLAEQLHTDAERLRAQLWEPTTLGAFGGKDNVWSETRLDRPTFGDQRQILAAAGTAIEKSIKLAPAEGGEDATQVRSMLGALGEALTRAADDDEDADEDGGAAGG</sequence>
<feature type="compositionally biased region" description="Basic and acidic residues" evidence="1">
    <location>
        <begin position="1"/>
        <end position="14"/>
    </location>
</feature>
<dbReference type="EMBL" id="CP108253">
    <property type="protein sequence ID" value="WTU42658.1"/>
    <property type="molecule type" value="Genomic_DNA"/>
</dbReference>
<proteinExistence type="predicted"/>
<feature type="compositionally biased region" description="Acidic residues" evidence="1">
    <location>
        <begin position="163"/>
        <end position="177"/>
    </location>
</feature>
<dbReference type="AlphaFoldDB" id="A0AAU2H6S4"/>
<organism evidence="3">
    <name type="scientific">Streptomyces sp. NBC_00060</name>
    <dbReference type="NCBI Taxonomy" id="2975636"/>
    <lineage>
        <taxon>Bacteria</taxon>
        <taxon>Bacillati</taxon>
        <taxon>Actinomycetota</taxon>
        <taxon>Actinomycetes</taxon>
        <taxon>Kitasatosporales</taxon>
        <taxon>Streptomycetaceae</taxon>
        <taxon>Streptomyces</taxon>
    </lineage>
</organism>
<accession>A0AAU2H6S4</accession>